<dbReference type="AlphaFoldDB" id="A0A226WPP7"/>
<reference evidence="3" key="1">
    <citation type="submission" date="2017-01" db="EMBL/GenBank/DDBJ databases">
        <title>Genome Analysis of Deinococcus marmoris KOPRI26562.</title>
        <authorList>
            <person name="Kim J.H."/>
            <person name="Oh H.-M."/>
        </authorList>
    </citation>
    <scope>NUCLEOTIDE SEQUENCE [LARGE SCALE GENOMIC DNA]</scope>
    <source>
        <strain evidence="3">PAMC 26633</strain>
    </source>
</reference>
<evidence type="ECO:0000313" key="3">
    <source>
        <dbReference type="Proteomes" id="UP000214720"/>
    </source>
</evidence>
<organism evidence="2 3">
    <name type="scientific">Caballeronia sordidicola</name>
    <name type="common">Burkholderia sordidicola</name>
    <dbReference type="NCBI Taxonomy" id="196367"/>
    <lineage>
        <taxon>Bacteria</taxon>
        <taxon>Pseudomonadati</taxon>
        <taxon>Pseudomonadota</taxon>
        <taxon>Betaproteobacteria</taxon>
        <taxon>Burkholderiales</taxon>
        <taxon>Burkholderiaceae</taxon>
        <taxon>Caballeronia</taxon>
    </lineage>
</organism>
<proteinExistence type="predicted"/>
<protein>
    <submittedName>
        <fullName evidence="2">Uncharacterized protein</fullName>
    </submittedName>
</protein>
<feature type="compositionally biased region" description="Polar residues" evidence="1">
    <location>
        <begin position="7"/>
        <end position="26"/>
    </location>
</feature>
<comment type="caution">
    <text evidence="2">The sequence shown here is derived from an EMBL/GenBank/DDBJ whole genome shotgun (WGS) entry which is preliminary data.</text>
</comment>
<dbReference type="EMBL" id="MTHB01000256">
    <property type="protein sequence ID" value="OXC73145.1"/>
    <property type="molecule type" value="Genomic_DNA"/>
</dbReference>
<dbReference type="Proteomes" id="UP000214720">
    <property type="component" value="Unassembled WGS sequence"/>
</dbReference>
<accession>A0A226WPP7</accession>
<name>A0A226WPP7_CABSO</name>
<feature type="region of interest" description="Disordered" evidence="1">
    <location>
        <begin position="1"/>
        <end position="43"/>
    </location>
</feature>
<evidence type="ECO:0000313" key="2">
    <source>
        <dbReference type="EMBL" id="OXC73145.1"/>
    </source>
</evidence>
<evidence type="ECO:0000256" key="1">
    <source>
        <dbReference type="SAM" id="MobiDB-lite"/>
    </source>
</evidence>
<sequence>MPAADVSQDSRGLQRAASTPNSTGSGINPVADTDRKKSKLYAQ</sequence>
<gene>
    <name evidence="2" type="ORF">BSU04_38030</name>
</gene>